<dbReference type="EMBL" id="JACHJV010000002">
    <property type="protein sequence ID" value="MBB4928184.1"/>
    <property type="molecule type" value="Genomic_DNA"/>
</dbReference>
<feature type="transmembrane region" description="Helical" evidence="8">
    <location>
        <begin position="161"/>
        <end position="183"/>
    </location>
</feature>
<feature type="transmembrane region" description="Helical" evidence="8">
    <location>
        <begin position="124"/>
        <end position="149"/>
    </location>
</feature>
<evidence type="ECO:0000256" key="2">
    <source>
        <dbReference type="ARBA" id="ARBA00022475"/>
    </source>
</evidence>
<comment type="caution">
    <text evidence="9">The sequence shown here is derived from an EMBL/GenBank/DDBJ whole genome shotgun (WGS) entry which is preliminary data.</text>
</comment>
<keyword evidence="4 8" id="KW-0812">Transmembrane</keyword>
<accession>A0A7W7VZX1</accession>
<dbReference type="AlphaFoldDB" id="A0A7W7VZX1"/>
<evidence type="ECO:0000256" key="7">
    <source>
        <dbReference type="ARBA" id="ARBA00023136"/>
    </source>
</evidence>
<keyword evidence="7 8" id="KW-0472">Membrane</keyword>
<feature type="transmembrane region" description="Helical" evidence="8">
    <location>
        <begin position="21"/>
        <end position="43"/>
    </location>
</feature>
<keyword evidence="5" id="KW-0378">Hydrolase</keyword>
<reference evidence="9 10" key="1">
    <citation type="submission" date="2020-08" db="EMBL/GenBank/DDBJ databases">
        <title>Sequencing the genomes of 1000 actinobacteria strains.</title>
        <authorList>
            <person name="Klenk H.-P."/>
        </authorList>
    </citation>
    <scope>NUCLEOTIDE SEQUENCE [LARGE SCALE GENOMIC DNA]</scope>
    <source>
        <strain evidence="9 10">DSM 41654</strain>
    </source>
</reference>
<dbReference type="RefSeq" id="WP_184945150.1">
    <property type="nucleotide sequence ID" value="NZ_JACHJV010000002.1"/>
</dbReference>
<organism evidence="9 10">
    <name type="scientific">Kitasatospora kifunensis</name>
    <name type="common">Streptomyces kifunensis</name>
    <dbReference type="NCBI Taxonomy" id="58351"/>
    <lineage>
        <taxon>Bacteria</taxon>
        <taxon>Bacillati</taxon>
        <taxon>Actinomycetota</taxon>
        <taxon>Actinomycetes</taxon>
        <taxon>Kitasatosporales</taxon>
        <taxon>Streptomycetaceae</taxon>
        <taxon>Kitasatospora</taxon>
    </lineage>
</organism>
<evidence type="ECO:0000256" key="5">
    <source>
        <dbReference type="ARBA" id="ARBA00022801"/>
    </source>
</evidence>
<evidence type="ECO:0000256" key="3">
    <source>
        <dbReference type="ARBA" id="ARBA00022670"/>
    </source>
</evidence>
<evidence type="ECO:0000256" key="6">
    <source>
        <dbReference type="ARBA" id="ARBA00022989"/>
    </source>
</evidence>
<dbReference type="NCBIfam" id="TIGR04178">
    <property type="entry name" value="exo_archaeo"/>
    <property type="match status" value="1"/>
</dbReference>
<name>A0A7W7VZX1_KITKI</name>
<evidence type="ECO:0000313" key="9">
    <source>
        <dbReference type="EMBL" id="MBB4928184.1"/>
    </source>
</evidence>
<keyword evidence="10" id="KW-1185">Reference proteome</keyword>
<dbReference type="InterPro" id="IPR026392">
    <property type="entry name" value="Exo/Archaeosortase_dom"/>
</dbReference>
<keyword evidence="2" id="KW-1003">Cell membrane</keyword>
<feature type="transmembrane region" description="Helical" evidence="8">
    <location>
        <begin position="89"/>
        <end position="112"/>
    </location>
</feature>
<keyword evidence="3" id="KW-0645">Protease</keyword>
<dbReference type="InterPro" id="IPR019127">
    <property type="entry name" value="Exosortase"/>
</dbReference>
<evidence type="ECO:0000256" key="4">
    <source>
        <dbReference type="ARBA" id="ARBA00022692"/>
    </source>
</evidence>
<comment type="subcellular location">
    <subcellularLocation>
        <location evidence="1">Cell membrane</location>
        <topology evidence="1">Multi-pass membrane protein</topology>
    </subcellularLocation>
</comment>
<gene>
    <name evidence="9" type="ORF">FHR34_007279</name>
</gene>
<dbReference type="GO" id="GO:0005886">
    <property type="term" value="C:plasma membrane"/>
    <property type="evidence" value="ECO:0007669"/>
    <property type="project" value="UniProtKB-SubCell"/>
</dbReference>
<dbReference type="GO" id="GO:0008233">
    <property type="term" value="F:peptidase activity"/>
    <property type="evidence" value="ECO:0007669"/>
    <property type="project" value="UniProtKB-KW"/>
</dbReference>
<evidence type="ECO:0000313" key="10">
    <source>
        <dbReference type="Proteomes" id="UP000540506"/>
    </source>
</evidence>
<sequence length="189" mass="19715">MIDIAGGPSAARPATRPRPGALRICVAGAMVCAVLVAVIQQAWYRGVEAAVAGRTAHDLFGCGVSVVRSAQTFFFEFHADRFSYLGLDVSLGCSSLLLIVPVVGVTAVLVVVSRISLLRLTVALAATVAVVVAVNMLRLLAIVYFVNAWGLEAGFGWSHTFLGSLLALAGISSAAFLYCRLVYGAGARS</sequence>
<dbReference type="Proteomes" id="UP000540506">
    <property type="component" value="Unassembled WGS sequence"/>
</dbReference>
<evidence type="ECO:0000256" key="8">
    <source>
        <dbReference type="SAM" id="Phobius"/>
    </source>
</evidence>
<dbReference type="Pfam" id="PF09721">
    <property type="entry name" value="Exosortase_EpsH"/>
    <property type="match status" value="1"/>
</dbReference>
<evidence type="ECO:0000256" key="1">
    <source>
        <dbReference type="ARBA" id="ARBA00004651"/>
    </source>
</evidence>
<protein>
    <submittedName>
        <fullName evidence="9">Exosortase/archaeosortase family protein</fullName>
    </submittedName>
</protein>
<keyword evidence="6 8" id="KW-1133">Transmembrane helix</keyword>
<proteinExistence type="predicted"/>
<dbReference type="GO" id="GO:0006508">
    <property type="term" value="P:proteolysis"/>
    <property type="evidence" value="ECO:0007669"/>
    <property type="project" value="UniProtKB-KW"/>
</dbReference>